<protein>
    <recommendedName>
        <fullName evidence="3">Large ribosomal subunit assembly factor BipA</fullName>
        <ecNumber evidence="3">3.6.5.-</ecNumber>
    </recommendedName>
    <alternativeName>
        <fullName evidence="3">GTP-binding protein BipA</fullName>
    </alternativeName>
</protein>
<dbReference type="InterPro" id="IPR005225">
    <property type="entry name" value="Small_GTP-bd"/>
</dbReference>
<dbReference type="Gene3D" id="2.40.50.250">
    <property type="entry name" value="bipa protein"/>
    <property type="match status" value="1"/>
</dbReference>
<dbReference type="CDD" id="cd01891">
    <property type="entry name" value="TypA_BipA"/>
    <property type="match status" value="1"/>
</dbReference>
<name>H1Q3W8_9BACT</name>
<dbReference type="PANTHER" id="PTHR42908">
    <property type="entry name" value="TRANSLATION ELONGATION FACTOR-RELATED"/>
    <property type="match status" value="1"/>
</dbReference>
<dbReference type="GO" id="GO:0003924">
    <property type="term" value="F:GTPase activity"/>
    <property type="evidence" value="ECO:0007669"/>
    <property type="project" value="UniProtKB-UniRule"/>
</dbReference>
<dbReference type="FunFam" id="3.40.50.300:FF:000055">
    <property type="entry name" value="GTP-binding protein TypA"/>
    <property type="match status" value="1"/>
</dbReference>
<dbReference type="GO" id="GO:0005829">
    <property type="term" value="C:cytosol"/>
    <property type="evidence" value="ECO:0007669"/>
    <property type="project" value="TreeGrafter"/>
</dbReference>
<dbReference type="InterPro" id="IPR048876">
    <property type="entry name" value="BipA_C"/>
</dbReference>
<feature type="binding site" evidence="3">
    <location>
        <begin position="127"/>
        <end position="130"/>
    </location>
    <ligand>
        <name>GTP</name>
        <dbReference type="ChEBI" id="CHEBI:37565"/>
    </ligand>
</feature>
<dbReference type="CDD" id="cd03710">
    <property type="entry name" value="BipA_TypA_C"/>
    <property type="match status" value="1"/>
</dbReference>
<keyword evidence="3" id="KW-0694">RNA-binding</keyword>
<comment type="catalytic activity">
    <reaction evidence="2 3">
        <text>GTP + H2O = GDP + phosphate + H(+)</text>
        <dbReference type="Rhea" id="RHEA:19669"/>
        <dbReference type="ChEBI" id="CHEBI:15377"/>
        <dbReference type="ChEBI" id="CHEBI:15378"/>
        <dbReference type="ChEBI" id="CHEBI:37565"/>
        <dbReference type="ChEBI" id="CHEBI:43474"/>
        <dbReference type="ChEBI" id="CHEBI:58189"/>
    </reaction>
</comment>
<keyword evidence="3" id="KW-0963">Cytoplasm</keyword>
<dbReference type="FunFam" id="2.40.30.10:FF:000016">
    <property type="entry name" value="GTP-binding protein TypA"/>
    <property type="match status" value="1"/>
</dbReference>
<dbReference type="STRING" id="883158.HMPREF9140_01606"/>
<dbReference type="HAMAP" id="MF_00849">
    <property type="entry name" value="BipA"/>
    <property type="match status" value="1"/>
</dbReference>
<dbReference type="SUPFAM" id="SSF50447">
    <property type="entry name" value="Translation proteins"/>
    <property type="match status" value="1"/>
</dbReference>
<dbReference type="InterPro" id="IPR000640">
    <property type="entry name" value="EFG_V-like"/>
</dbReference>
<dbReference type="GO" id="GO:0009409">
    <property type="term" value="P:response to cold"/>
    <property type="evidence" value="ECO:0007669"/>
    <property type="project" value="UniProtKB-ARBA"/>
</dbReference>
<dbReference type="Proteomes" id="UP000016023">
    <property type="component" value="Unassembled WGS sequence"/>
</dbReference>
<dbReference type="GO" id="GO:0000049">
    <property type="term" value="F:tRNA binding"/>
    <property type="evidence" value="ECO:0007669"/>
    <property type="project" value="UniProtKB-KW"/>
</dbReference>
<dbReference type="Pfam" id="PF00679">
    <property type="entry name" value="EFG_C"/>
    <property type="match status" value="1"/>
</dbReference>
<comment type="similarity">
    <text evidence="3">Belongs to the TRAFAC class translation factor GTPase superfamily. Classic translation factor GTPase family. BipA subfamily.</text>
</comment>
<dbReference type="Pfam" id="PF21018">
    <property type="entry name" value="BipA_C"/>
    <property type="match status" value="1"/>
</dbReference>
<evidence type="ECO:0000313" key="5">
    <source>
        <dbReference type="EMBL" id="EHO68566.1"/>
    </source>
</evidence>
<dbReference type="RefSeq" id="WP_006953112.1">
    <property type="nucleotide sequence ID" value="NZ_JH594522.1"/>
</dbReference>
<comment type="subunit">
    <text evidence="3">Monomer.</text>
</comment>
<reference evidence="5 6" key="1">
    <citation type="submission" date="2011-12" db="EMBL/GenBank/DDBJ databases">
        <title>The Genome Sequence of Prevotella micans F0438.</title>
        <authorList>
            <consortium name="The Broad Institute Genome Sequencing Platform"/>
            <person name="Earl A."/>
            <person name="Ward D."/>
            <person name="Feldgarden M."/>
            <person name="Gevers D."/>
            <person name="Izard J."/>
            <person name="Baranova O.V."/>
            <person name="Blanton J.M."/>
            <person name="Wade W.G."/>
            <person name="Dewhirst F.E."/>
            <person name="Young S.K."/>
            <person name="Zeng Q."/>
            <person name="Gargeya S."/>
            <person name="Fitzgerald M."/>
            <person name="Haas B."/>
            <person name="Abouelleil A."/>
            <person name="Alvarado L."/>
            <person name="Arachchi H.M."/>
            <person name="Berlin A."/>
            <person name="Chapman S.B."/>
            <person name="Gearin G."/>
            <person name="Goldberg J."/>
            <person name="Griggs A."/>
            <person name="Gujja S."/>
            <person name="Hansen M."/>
            <person name="Heiman D."/>
            <person name="Howarth C."/>
            <person name="Larimer J."/>
            <person name="Lui A."/>
            <person name="MacDonald P.J.P."/>
            <person name="McCowen C."/>
            <person name="Montmayeur A."/>
            <person name="Murphy C."/>
            <person name="Neiman D."/>
            <person name="Pearson M."/>
            <person name="Priest M."/>
            <person name="Roberts A."/>
            <person name="Saif S."/>
            <person name="Shea T."/>
            <person name="Sisk P."/>
            <person name="Stolte C."/>
            <person name="Sykes S."/>
            <person name="Wortman J."/>
            <person name="Nusbaum C."/>
            <person name="Birren B."/>
        </authorList>
    </citation>
    <scope>NUCLEOTIDE SEQUENCE [LARGE SCALE GENOMIC DNA]</scope>
    <source>
        <strain evidence="5 6">F0438</strain>
    </source>
</reference>
<dbReference type="Pfam" id="PF03144">
    <property type="entry name" value="GTP_EFTU_D2"/>
    <property type="match status" value="1"/>
</dbReference>
<evidence type="ECO:0000256" key="3">
    <source>
        <dbReference type="HAMAP-Rule" id="MF_00849"/>
    </source>
</evidence>
<dbReference type="EC" id="3.6.5.-" evidence="3"/>
<dbReference type="FunFam" id="3.30.70.240:FF:000002">
    <property type="entry name" value="GTP-binding protein TypA"/>
    <property type="match status" value="1"/>
</dbReference>
<dbReference type="PRINTS" id="PR00315">
    <property type="entry name" value="ELONGATNFCT"/>
</dbReference>
<dbReference type="Gene3D" id="3.40.50.300">
    <property type="entry name" value="P-loop containing nucleotide triphosphate hydrolases"/>
    <property type="match status" value="1"/>
</dbReference>
<dbReference type="PANTHER" id="PTHR42908:SF8">
    <property type="entry name" value="TR-TYPE G DOMAIN-CONTAINING PROTEIN"/>
    <property type="match status" value="1"/>
</dbReference>
<comment type="subcellular location">
    <subcellularLocation>
        <location evidence="3">Cytoplasm</location>
    </subcellularLocation>
    <text evidence="3">Binds to ribosomes.</text>
</comment>
<dbReference type="InterPro" id="IPR047042">
    <property type="entry name" value="BipA_II"/>
</dbReference>
<dbReference type="Gene3D" id="2.40.30.10">
    <property type="entry name" value="Translation factors"/>
    <property type="match status" value="1"/>
</dbReference>
<dbReference type="FunFam" id="2.40.50.250:FF:000001">
    <property type="entry name" value="GTP-binding protein TypA"/>
    <property type="match status" value="1"/>
</dbReference>
<evidence type="ECO:0000256" key="1">
    <source>
        <dbReference type="ARBA" id="ARBA00023134"/>
    </source>
</evidence>
<dbReference type="GO" id="GO:0005525">
    <property type="term" value="F:GTP binding"/>
    <property type="evidence" value="ECO:0007669"/>
    <property type="project" value="UniProtKB-UniRule"/>
</dbReference>
<proteinExistence type="inferred from homology"/>
<dbReference type="EMBL" id="AGWK01000042">
    <property type="protein sequence ID" value="EHO68566.1"/>
    <property type="molecule type" value="Genomic_DNA"/>
</dbReference>
<keyword evidence="1 3" id="KW-0342">GTP-binding</keyword>
<dbReference type="PROSITE" id="PS51722">
    <property type="entry name" value="G_TR_2"/>
    <property type="match status" value="1"/>
</dbReference>
<dbReference type="InterPro" id="IPR047043">
    <property type="entry name" value="BipA_III"/>
</dbReference>
<dbReference type="eggNOG" id="COG1217">
    <property type="taxonomic scope" value="Bacteria"/>
</dbReference>
<dbReference type="InterPro" id="IPR035651">
    <property type="entry name" value="BipA_V"/>
</dbReference>
<dbReference type="GO" id="GO:1990904">
    <property type="term" value="C:ribonucleoprotein complex"/>
    <property type="evidence" value="ECO:0007669"/>
    <property type="project" value="TreeGrafter"/>
</dbReference>
<dbReference type="GO" id="GO:0019843">
    <property type="term" value="F:rRNA binding"/>
    <property type="evidence" value="ECO:0007669"/>
    <property type="project" value="UniProtKB-KW"/>
</dbReference>
<dbReference type="NCBIfam" id="TIGR00231">
    <property type="entry name" value="small_GTP"/>
    <property type="match status" value="1"/>
</dbReference>
<comment type="function">
    <text evidence="3">A 50S ribosomal subunit assembly protein with GTPase activity, required for 50S subunit assembly at low temperatures, may also play a role in translation. Binds GTP and analogs. Binds the 70S ribosome between the 30S and 50S subunits, in a similar position as ribosome-bound EF-G; it contacts a number of ribosomal proteins, both rRNAs and the A-site tRNA.</text>
</comment>
<dbReference type="InterPro" id="IPR006298">
    <property type="entry name" value="BipA"/>
</dbReference>
<dbReference type="GO" id="GO:0043022">
    <property type="term" value="F:ribosome binding"/>
    <property type="evidence" value="ECO:0007669"/>
    <property type="project" value="UniProtKB-UniRule"/>
</dbReference>
<dbReference type="PATRIC" id="fig|883158.3.peg.1608"/>
<feature type="domain" description="Tr-type G" evidence="4">
    <location>
        <begin position="2"/>
        <end position="197"/>
    </location>
</feature>
<dbReference type="SMART" id="SM00838">
    <property type="entry name" value="EFG_C"/>
    <property type="match status" value="1"/>
</dbReference>
<dbReference type="Gene3D" id="3.30.70.870">
    <property type="entry name" value="Elongation Factor G (Translational Gtpase), domain 3"/>
    <property type="match status" value="1"/>
</dbReference>
<dbReference type="CDD" id="cd03691">
    <property type="entry name" value="BipA_TypA_II"/>
    <property type="match status" value="1"/>
</dbReference>
<dbReference type="HOGENOM" id="CLU_017016_4_0_10"/>
<dbReference type="Gene3D" id="3.30.70.240">
    <property type="match status" value="1"/>
</dbReference>
<evidence type="ECO:0000256" key="2">
    <source>
        <dbReference type="ARBA" id="ARBA00048548"/>
    </source>
</evidence>
<dbReference type="CDD" id="cd16263">
    <property type="entry name" value="BipA_III"/>
    <property type="match status" value="1"/>
</dbReference>
<keyword evidence="3" id="KW-0699">rRNA-binding</keyword>
<dbReference type="InterPro" id="IPR004161">
    <property type="entry name" value="EFTu-like_2"/>
</dbReference>
<dbReference type="NCBIfam" id="TIGR01394">
    <property type="entry name" value="TypA_BipA"/>
    <property type="match status" value="1"/>
</dbReference>
<keyword evidence="3" id="KW-0690">Ribosome biogenesis</keyword>
<sequence length="601" mass="67774">MQNIRNIAVIAHVDHGKTTLVDKMMLAGKLFRDGQNNSDEVLDSNDLERERGITILSKNVSINWKGTKINILDTPGHSDFGGEVERVLNMADGCLLLVDAFEGPMPQTRFVLQKALQLGLKPMVVINKVDKPNCRPEEVYEMVFDLMCDLNATEEQLDFPVVYGSAKNGWMNSTWKTPTDNIDYLLDLIVESIPAPRQLEGIPQMLITSLDYSSYTGRIAVGRVHRGTLKDGQNITICHRDGTHERTKIKELHTFEGMGHKKTDHVDSGDICAVIGLEKFEIGDTISDFENPEPLPPIAVDEPTMSMLFTINDSPFFGREGKFCTSRHISERLTKELEKNLALRVEQLEGSMDKWIVSGRGVLHLSVLIETMRREGYELQVGQPQVIYKDIDGKKCEPIEELTINVPTDFSSRMIDMVTRRKGELLGMDSEGERVNITFEVPSRGIIGLRTNVLTASQGEAIMAHRFKNYQPFKGEITRRINGSMIALENGTAYAYAIDKLQDRGKFFIDAGEEVYGGQVVGEHVHDNDLVINVTKAKQLTNIRASGSDEKARVIPKTEMSMEECLEYIKGDEYVEVTPKNIRMRKIILDHQERKRENKDS</sequence>
<dbReference type="AlphaFoldDB" id="H1Q3W8"/>
<accession>H1Q3W8</accession>
<feature type="binding site" evidence="3">
    <location>
        <begin position="14"/>
        <end position="19"/>
    </location>
    <ligand>
        <name>GTP</name>
        <dbReference type="ChEBI" id="CHEBI:37565"/>
    </ligand>
</feature>
<keyword evidence="6" id="KW-1185">Reference proteome</keyword>
<comment type="caution">
    <text evidence="5">The sequence shown here is derived from an EMBL/GenBank/DDBJ whole genome shotgun (WGS) entry which is preliminary data.</text>
</comment>
<dbReference type="Pfam" id="PF00009">
    <property type="entry name" value="GTP_EFTU"/>
    <property type="match status" value="1"/>
</dbReference>
<dbReference type="SUPFAM" id="SSF54980">
    <property type="entry name" value="EF-G C-terminal domain-like"/>
    <property type="match status" value="2"/>
</dbReference>
<keyword evidence="3" id="KW-0547">Nucleotide-binding</keyword>
<dbReference type="FunFam" id="3.30.70.870:FF:000003">
    <property type="entry name" value="GTP-binding protein TypA"/>
    <property type="match status" value="1"/>
</dbReference>
<dbReference type="InterPro" id="IPR009000">
    <property type="entry name" value="Transl_B-barrel_sf"/>
</dbReference>
<dbReference type="InterPro" id="IPR035647">
    <property type="entry name" value="EFG_III/V"/>
</dbReference>
<dbReference type="GO" id="GO:0010467">
    <property type="term" value="P:gene expression"/>
    <property type="evidence" value="ECO:0007669"/>
    <property type="project" value="UniProtKB-ARBA"/>
</dbReference>
<dbReference type="SUPFAM" id="SSF52540">
    <property type="entry name" value="P-loop containing nucleoside triphosphate hydrolases"/>
    <property type="match status" value="1"/>
</dbReference>
<keyword evidence="3" id="KW-0378">Hydrolase</keyword>
<dbReference type="InterPro" id="IPR042116">
    <property type="entry name" value="TypA/BipA_C"/>
</dbReference>
<dbReference type="InterPro" id="IPR027417">
    <property type="entry name" value="P-loop_NTPase"/>
</dbReference>
<organism evidence="5 6">
    <name type="scientific">Prevotella micans F0438</name>
    <dbReference type="NCBI Taxonomy" id="883158"/>
    <lineage>
        <taxon>Bacteria</taxon>
        <taxon>Pseudomonadati</taxon>
        <taxon>Bacteroidota</taxon>
        <taxon>Bacteroidia</taxon>
        <taxon>Bacteroidales</taxon>
        <taxon>Prevotellaceae</taxon>
        <taxon>Prevotella</taxon>
    </lineage>
</organism>
<dbReference type="InterPro" id="IPR031157">
    <property type="entry name" value="G_TR_CS"/>
</dbReference>
<dbReference type="InterPro" id="IPR047041">
    <property type="entry name" value="BipA_GTP-bd_dom"/>
</dbReference>
<dbReference type="InterPro" id="IPR000795">
    <property type="entry name" value="T_Tr_GTP-bd_dom"/>
</dbReference>
<dbReference type="GO" id="GO:0000027">
    <property type="term" value="P:ribosomal large subunit assembly"/>
    <property type="evidence" value="ECO:0007669"/>
    <property type="project" value="UniProtKB-UniRule"/>
</dbReference>
<keyword evidence="3" id="KW-0820">tRNA-binding</keyword>
<evidence type="ECO:0000259" key="4">
    <source>
        <dbReference type="PROSITE" id="PS51722"/>
    </source>
</evidence>
<gene>
    <name evidence="3" type="primary">bipA</name>
    <name evidence="5" type="ORF">HMPREF9140_01606</name>
</gene>
<evidence type="ECO:0000313" key="6">
    <source>
        <dbReference type="Proteomes" id="UP000016023"/>
    </source>
</evidence>
<dbReference type="PROSITE" id="PS00301">
    <property type="entry name" value="G_TR_1"/>
    <property type="match status" value="1"/>
</dbReference>